<keyword evidence="1" id="KW-0812">Transmembrane</keyword>
<evidence type="ECO:0000313" key="3">
    <source>
        <dbReference type="Proteomes" id="UP000785679"/>
    </source>
</evidence>
<name>A0A8J8SY25_HALGN</name>
<evidence type="ECO:0008006" key="4">
    <source>
        <dbReference type="Google" id="ProtNLM"/>
    </source>
</evidence>
<evidence type="ECO:0000256" key="1">
    <source>
        <dbReference type="SAM" id="Phobius"/>
    </source>
</evidence>
<dbReference type="EMBL" id="RRYP01016936">
    <property type="protein sequence ID" value="TNV74493.1"/>
    <property type="molecule type" value="Genomic_DNA"/>
</dbReference>
<proteinExistence type="predicted"/>
<protein>
    <recommendedName>
        <fullName evidence="4">Transmembrane protein</fullName>
    </recommendedName>
</protein>
<keyword evidence="1" id="KW-0472">Membrane</keyword>
<evidence type="ECO:0000313" key="2">
    <source>
        <dbReference type="EMBL" id="TNV74493.1"/>
    </source>
</evidence>
<sequence>MISYQLFLQLFSLNQYKSFFPIIIFYLSAIMLNRSSIQQQMGSLKIQFPQELHQSQGLSECVSECGFSGTGNQVIIIATIKLVKRPKVPIIAQLTGIASANDTMIQITRAMIISKLG</sequence>
<reference evidence="2" key="1">
    <citation type="submission" date="2019-06" db="EMBL/GenBank/DDBJ databases">
        <authorList>
            <person name="Zheng W."/>
        </authorList>
    </citation>
    <scope>NUCLEOTIDE SEQUENCE</scope>
    <source>
        <strain evidence="2">QDHG01</strain>
    </source>
</reference>
<accession>A0A8J8SY25</accession>
<organism evidence="2 3">
    <name type="scientific">Halteria grandinella</name>
    <dbReference type="NCBI Taxonomy" id="5974"/>
    <lineage>
        <taxon>Eukaryota</taxon>
        <taxon>Sar</taxon>
        <taxon>Alveolata</taxon>
        <taxon>Ciliophora</taxon>
        <taxon>Intramacronucleata</taxon>
        <taxon>Spirotrichea</taxon>
        <taxon>Stichotrichia</taxon>
        <taxon>Sporadotrichida</taxon>
        <taxon>Halteriidae</taxon>
        <taxon>Halteria</taxon>
    </lineage>
</organism>
<keyword evidence="1" id="KW-1133">Transmembrane helix</keyword>
<dbReference type="Proteomes" id="UP000785679">
    <property type="component" value="Unassembled WGS sequence"/>
</dbReference>
<gene>
    <name evidence="2" type="ORF">FGO68_gene1248</name>
</gene>
<comment type="caution">
    <text evidence="2">The sequence shown here is derived from an EMBL/GenBank/DDBJ whole genome shotgun (WGS) entry which is preliminary data.</text>
</comment>
<dbReference type="AlphaFoldDB" id="A0A8J8SY25"/>
<feature type="transmembrane region" description="Helical" evidence="1">
    <location>
        <begin position="16"/>
        <end position="33"/>
    </location>
</feature>
<keyword evidence="3" id="KW-1185">Reference proteome</keyword>